<keyword evidence="5 7" id="KW-0720">Serine protease</keyword>
<dbReference type="CDD" id="cd07475">
    <property type="entry name" value="Peptidases_S8_C5a_Peptidase"/>
    <property type="match status" value="1"/>
</dbReference>
<evidence type="ECO:0000256" key="7">
    <source>
        <dbReference type="PROSITE-ProRule" id="PRU01240"/>
    </source>
</evidence>
<evidence type="ECO:0000256" key="2">
    <source>
        <dbReference type="ARBA" id="ARBA00022670"/>
    </source>
</evidence>
<feature type="domain" description="Peptidase S8/S53" evidence="10">
    <location>
        <begin position="192"/>
        <end position="663"/>
    </location>
</feature>
<dbReference type="eggNOG" id="COG1404">
    <property type="taxonomic scope" value="Bacteria"/>
</dbReference>
<dbReference type="GO" id="GO:0016020">
    <property type="term" value="C:membrane"/>
    <property type="evidence" value="ECO:0007669"/>
    <property type="project" value="InterPro"/>
</dbReference>
<evidence type="ECO:0000256" key="3">
    <source>
        <dbReference type="ARBA" id="ARBA00022729"/>
    </source>
</evidence>
<evidence type="ECO:0000256" key="8">
    <source>
        <dbReference type="RuleBase" id="RU003355"/>
    </source>
</evidence>
<dbReference type="InterPro" id="IPR023827">
    <property type="entry name" value="Peptidase_S8_Asp-AS"/>
</dbReference>
<reference evidence="12 13" key="1">
    <citation type="submission" date="2016-04" db="EMBL/GenBank/DDBJ databases">
        <title>Complete genome sequence of Bacillus oceanisediminis strain 2691.</title>
        <authorList>
            <person name="Jeong H."/>
            <person name="Kim H.J."/>
            <person name="Lee D.-W."/>
        </authorList>
    </citation>
    <scope>NUCLEOTIDE SEQUENCE [LARGE SCALE GENOMIC DNA]</scope>
    <source>
        <strain evidence="12 13">2691</strain>
    </source>
</reference>
<dbReference type="Proteomes" id="UP000077856">
    <property type="component" value="Chromosome"/>
</dbReference>
<feature type="active site" description="Charge relay system" evidence="6 7">
    <location>
        <position position="269"/>
    </location>
</feature>
<dbReference type="InterPro" id="IPR036852">
    <property type="entry name" value="Peptidase_S8/S53_dom_sf"/>
</dbReference>
<dbReference type="PANTHER" id="PTHR43806">
    <property type="entry name" value="PEPTIDASE S8"/>
    <property type="match status" value="1"/>
</dbReference>
<feature type="active site" description="Charge relay system" evidence="6 7">
    <location>
        <position position="601"/>
    </location>
</feature>
<evidence type="ECO:0008006" key="14">
    <source>
        <dbReference type="Google" id="ProtNLM"/>
    </source>
</evidence>
<keyword evidence="2 7" id="KW-0645">Protease</keyword>
<dbReference type="PROSITE" id="PS00018">
    <property type="entry name" value="EF_HAND_1"/>
    <property type="match status" value="1"/>
</dbReference>
<dbReference type="RefSeq" id="WP_019383140.1">
    <property type="nucleotide sequence ID" value="NZ_CP015506.1"/>
</dbReference>
<dbReference type="Pfam" id="PF00082">
    <property type="entry name" value="Peptidase_S8"/>
    <property type="match status" value="1"/>
</dbReference>
<dbReference type="InterPro" id="IPR000209">
    <property type="entry name" value="Peptidase_S8/S53_dom"/>
</dbReference>
<dbReference type="PRINTS" id="PR00723">
    <property type="entry name" value="SUBTILISIN"/>
</dbReference>
<dbReference type="PROSITE" id="PS00138">
    <property type="entry name" value="SUBTILASE_SER"/>
    <property type="match status" value="1"/>
</dbReference>
<evidence type="ECO:0000313" key="12">
    <source>
        <dbReference type="EMBL" id="AND40214.1"/>
    </source>
</evidence>
<dbReference type="SUPFAM" id="SSF52025">
    <property type="entry name" value="PA domain"/>
    <property type="match status" value="1"/>
</dbReference>
<evidence type="ECO:0000256" key="6">
    <source>
        <dbReference type="PIRSR" id="PIRSR615500-1"/>
    </source>
</evidence>
<dbReference type="InterPro" id="IPR034216">
    <property type="entry name" value="C5a_Peptidase"/>
</dbReference>
<dbReference type="PROSITE" id="PS51892">
    <property type="entry name" value="SUBTILASE"/>
    <property type="match status" value="1"/>
</dbReference>
<evidence type="ECO:0000259" key="10">
    <source>
        <dbReference type="Pfam" id="PF00082"/>
    </source>
</evidence>
<dbReference type="PROSITE" id="PS00136">
    <property type="entry name" value="SUBTILASE_ASP"/>
    <property type="match status" value="1"/>
</dbReference>
<evidence type="ECO:0000256" key="4">
    <source>
        <dbReference type="ARBA" id="ARBA00022801"/>
    </source>
</evidence>
<accession>A0A160MC12</accession>
<dbReference type="InterPro" id="IPR050131">
    <property type="entry name" value="Peptidase_S8_subtilisin-like"/>
</dbReference>
<feature type="signal peptide" evidence="9">
    <location>
        <begin position="1"/>
        <end position="28"/>
    </location>
</feature>
<evidence type="ECO:0000256" key="9">
    <source>
        <dbReference type="SAM" id="SignalP"/>
    </source>
</evidence>
<name>A0A160MC12_9BACI</name>
<dbReference type="InterPro" id="IPR015500">
    <property type="entry name" value="Peptidase_S8_subtilisin-rel"/>
</dbReference>
<evidence type="ECO:0000256" key="1">
    <source>
        <dbReference type="ARBA" id="ARBA00011073"/>
    </source>
</evidence>
<evidence type="ECO:0000259" key="11">
    <source>
        <dbReference type="Pfam" id="PF06280"/>
    </source>
</evidence>
<dbReference type="InterPro" id="IPR046450">
    <property type="entry name" value="PA_dom_sf"/>
</dbReference>
<protein>
    <recommendedName>
        <fullName evidence="14">Lactocepin</fullName>
    </recommendedName>
</protein>
<keyword evidence="4 7" id="KW-0378">Hydrolase</keyword>
<evidence type="ECO:0000256" key="5">
    <source>
        <dbReference type="ARBA" id="ARBA00022825"/>
    </source>
</evidence>
<dbReference type="GO" id="GO:0004252">
    <property type="term" value="F:serine-type endopeptidase activity"/>
    <property type="evidence" value="ECO:0007669"/>
    <property type="project" value="UniProtKB-UniRule"/>
</dbReference>
<comment type="similarity">
    <text evidence="1 7 8">Belongs to the peptidase S8 family.</text>
</comment>
<dbReference type="Gene3D" id="3.50.30.30">
    <property type="match status" value="1"/>
</dbReference>
<dbReference type="Gene3D" id="2.60.40.1710">
    <property type="entry name" value="Subtilisin-like superfamily"/>
    <property type="match status" value="1"/>
</dbReference>
<dbReference type="Pfam" id="PF06280">
    <property type="entry name" value="fn3_5"/>
    <property type="match status" value="1"/>
</dbReference>
<dbReference type="STRING" id="1196031.A361_13995"/>
<dbReference type="InterPro" id="IPR018247">
    <property type="entry name" value="EF_Hand_1_Ca_BS"/>
</dbReference>
<organism evidence="12 13">
    <name type="scientific">Cytobacillus oceanisediminis 2691</name>
    <dbReference type="NCBI Taxonomy" id="1196031"/>
    <lineage>
        <taxon>Bacteria</taxon>
        <taxon>Bacillati</taxon>
        <taxon>Bacillota</taxon>
        <taxon>Bacilli</taxon>
        <taxon>Bacillales</taxon>
        <taxon>Bacillaceae</taxon>
        <taxon>Cytobacillus</taxon>
    </lineage>
</organism>
<dbReference type="KEGG" id="bon:A361_13995"/>
<feature type="chain" id="PRO_5039470415" description="Lactocepin" evidence="9">
    <location>
        <begin position="29"/>
        <end position="1171"/>
    </location>
</feature>
<proteinExistence type="inferred from homology"/>
<feature type="domain" description="C5a peptidase/Subtilisin-like protease SBT2-like Fn3-like" evidence="11">
    <location>
        <begin position="690"/>
        <end position="826"/>
    </location>
</feature>
<dbReference type="SUPFAM" id="SSF52743">
    <property type="entry name" value="Subtilisin-like"/>
    <property type="match status" value="1"/>
</dbReference>
<dbReference type="AlphaFoldDB" id="A0A160MC12"/>
<sequence length="1171" mass="128190">MKLKKGVPYKVLASALAAAMLFGGTVSAQGAQEDQIQAPSVEDIVKQGQKIFLDHQYQTKANAVDKLGYKDLNEKGLTKPYKPNEILRVIVEVEQPAGTEKTKQSKKSKMKAKQDEVISKLTKKKSIKKVKHRFFEGFNGFSLETEFRNLKEIQELPGVTNVHIARTFQPSMSASKELVQAQKVWEQHGYEGEGLLVAVVDSGLDYTHQDMTLTDEGKDKQKWSEGEINAKLAETGINDIWYSDKVPTGYDWADEDTDVIPRGQYGSPHGMQLAGTVGANGDEENDGVKGIAPGVQLLAEKVFSDNGGGAYEDDIIAGIEHAVAMGADVINMSLGSDAGFVGEENDPIQKSIREATERGTLLVAAGGNSSYSTKNNIMEASAKPYAENPDIGTAGEPSVSPFALSVASYENTKLHMNALSDENGLQLPYQDQTHVNFKLSKVLSSGESYEMVYVGEGKTADFAGKDVAGKIVVAKPNQKYGLYSYVQSEARKNGAMAVILVPPHDEADYPFLYFSPYLTPAATTSKEVGNALISQLSKGQTVKMKMSKGVWVDNAEKDNMSDFSSFGTPHTLDFKPELSAPGGGIYSTVPGNEYEIMSGTSMAAPHVAGGSALLLQALYEKGLPQSKETALKAKIALMNTSKIIQDPRANNQVPYSPRIQGSGLMQIQNAIKTPVLVTNKNAPLEQAGAVALKEMTGNKTQFKLNVEAFQDAGVKDLEYKVFVDVLTDETETKEFDLDNDGKLDTKEYLTMTSKRISGASAIVNGEKVTGKEGKSLKIKPGQNKSLDVQIQLPDSVKKGTFIEGYVRLVPTGKNSDAAVPLTIPYMGYFGQWDKPQNLDPAAWEKDAFLGYTVLWNDEGAQFPMGYDPNTGTFNMDRIVISPNAILPGVFPSFTALRNLQKTEMFVENDKGEMINYLGDFSEYTGKPWKFRKNIMAFGDYLINGYLWDVKNQDGQFVEDGTYQYVIKTTLDYKDAKPQEVRLPVQVDSVAPLVSDIQVQQKEGQYEISFKSEDNEGGSGYNGAIIWYNGKYMPLEPGKTSALVKEEPKSVVVLGIDHAFNQSYAVWGDPSYINEGMLVSYFSVYPNKNVNANTPAGINSFANNRVNWRVNIKDEAGKTVDTINVENEHEIHLKWTPDADLPNGTYTISADVSSKQGFTVTTSPKTVTVVQN</sequence>
<dbReference type="InterPro" id="IPR010435">
    <property type="entry name" value="C5a/SBT2-like_Fn3"/>
</dbReference>
<dbReference type="GO" id="GO:0006508">
    <property type="term" value="P:proteolysis"/>
    <property type="evidence" value="ECO:0007669"/>
    <property type="project" value="UniProtKB-KW"/>
</dbReference>
<gene>
    <name evidence="12" type="ORF">A361_13995</name>
</gene>
<dbReference type="InterPro" id="IPR023828">
    <property type="entry name" value="Peptidase_S8_Ser-AS"/>
</dbReference>
<dbReference type="PANTHER" id="PTHR43806:SF11">
    <property type="entry name" value="CEREVISIN-RELATED"/>
    <property type="match status" value="1"/>
</dbReference>
<evidence type="ECO:0000313" key="13">
    <source>
        <dbReference type="Proteomes" id="UP000077856"/>
    </source>
</evidence>
<dbReference type="EMBL" id="CP015506">
    <property type="protein sequence ID" value="AND40214.1"/>
    <property type="molecule type" value="Genomic_DNA"/>
</dbReference>
<dbReference type="Gene3D" id="3.40.50.200">
    <property type="entry name" value="Peptidase S8/S53 domain"/>
    <property type="match status" value="1"/>
</dbReference>
<feature type="active site" description="Charge relay system" evidence="6 7">
    <location>
        <position position="201"/>
    </location>
</feature>
<keyword evidence="3 9" id="KW-0732">Signal</keyword>